<dbReference type="Pfam" id="PF14017">
    <property type="entry name" value="DUF4233"/>
    <property type="match status" value="1"/>
</dbReference>
<feature type="region of interest" description="Disordered" evidence="1">
    <location>
        <begin position="1"/>
        <end position="24"/>
    </location>
</feature>
<dbReference type="AlphaFoldDB" id="A0A6F8Y0B3"/>
<name>A0A6F8Y0B3_9ACTN</name>
<evidence type="ECO:0000256" key="1">
    <source>
        <dbReference type="SAM" id="MobiDB-lite"/>
    </source>
</evidence>
<evidence type="ECO:0008006" key="5">
    <source>
        <dbReference type="Google" id="ProtNLM"/>
    </source>
</evidence>
<dbReference type="InterPro" id="IPR025327">
    <property type="entry name" value="DUF4233"/>
</dbReference>
<dbReference type="Proteomes" id="UP000502508">
    <property type="component" value="Chromosome"/>
</dbReference>
<reference evidence="3 4" key="2">
    <citation type="submission" date="2020-03" db="EMBL/GenBank/DDBJ databases">
        <authorList>
            <person name="Ichikawa N."/>
            <person name="Kimura A."/>
            <person name="Kitahashi Y."/>
            <person name="Uohara A."/>
        </authorList>
    </citation>
    <scope>NUCLEOTIDE SEQUENCE [LARGE SCALE GENOMIC DNA]</scope>
    <source>
        <strain evidence="3 4">NBRC 107702</strain>
    </source>
</reference>
<feature type="transmembrane region" description="Helical" evidence="2">
    <location>
        <begin position="29"/>
        <end position="50"/>
    </location>
</feature>
<protein>
    <recommendedName>
        <fullName evidence="5">DUF4233 domain-containing protein</fullName>
    </recommendedName>
</protein>
<keyword evidence="2" id="KW-0812">Transmembrane</keyword>
<feature type="transmembrane region" description="Helical" evidence="2">
    <location>
        <begin position="62"/>
        <end position="83"/>
    </location>
</feature>
<accession>A0A6F8Y0B3</accession>
<evidence type="ECO:0000313" key="3">
    <source>
        <dbReference type="EMBL" id="BCB79408.1"/>
    </source>
</evidence>
<sequence>MSEQRGPEPPADASVGGEPQRSGLRNPVAAARGLGAGTLILETIVLLLGIQPIRTLGGDLSGAAIGVIVGAAVACVLLAGLLRREWAWYATAVLQGLLMLGGFLHWALAGAGLIFGLVWLYVLNVRRTILAPPKREGPPPGQDGAEA</sequence>
<dbReference type="RefSeq" id="WP_173039341.1">
    <property type="nucleotide sequence ID" value="NZ_AP022870.1"/>
</dbReference>
<keyword evidence="4" id="KW-1185">Reference proteome</keyword>
<feature type="transmembrane region" description="Helical" evidence="2">
    <location>
        <begin position="103"/>
        <end position="125"/>
    </location>
</feature>
<evidence type="ECO:0000256" key="2">
    <source>
        <dbReference type="SAM" id="Phobius"/>
    </source>
</evidence>
<proteinExistence type="predicted"/>
<reference evidence="3 4" key="1">
    <citation type="submission" date="2020-03" db="EMBL/GenBank/DDBJ databases">
        <title>Whole genome shotgun sequence of Phytohabitans flavus NBRC 107702.</title>
        <authorList>
            <person name="Komaki H."/>
            <person name="Tamura T."/>
        </authorList>
    </citation>
    <scope>NUCLEOTIDE SEQUENCE [LARGE SCALE GENOMIC DNA]</scope>
    <source>
        <strain evidence="3 4">NBRC 107702</strain>
    </source>
</reference>
<gene>
    <name evidence="3" type="ORF">Pflav_058180</name>
</gene>
<keyword evidence="2" id="KW-1133">Transmembrane helix</keyword>
<organism evidence="3 4">
    <name type="scientific">Phytohabitans flavus</name>
    <dbReference type="NCBI Taxonomy" id="1076124"/>
    <lineage>
        <taxon>Bacteria</taxon>
        <taxon>Bacillati</taxon>
        <taxon>Actinomycetota</taxon>
        <taxon>Actinomycetes</taxon>
        <taxon>Micromonosporales</taxon>
        <taxon>Micromonosporaceae</taxon>
    </lineage>
</organism>
<dbReference type="KEGG" id="pfla:Pflav_058180"/>
<keyword evidence="2" id="KW-0472">Membrane</keyword>
<dbReference type="EMBL" id="AP022870">
    <property type="protein sequence ID" value="BCB79408.1"/>
    <property type="molecule type" value="Genomic_DNA"/>
</dbReference>
<evidence type="ECO:0000313" key="4">
    <source>
        <dbReference type="Proteomes" id="UP000502508"/>
    </source>
</evidence>